<gene>
    <name evidence="1" type="ORF">MCOR_15771</name>
</gene>
<name>A0A6J8BA07_MYTCO</name>
<dbReference type="EMBL" id="CACVKT020002747">
    <property type="protein sequence ID" value="CAC5379744.1"/>
    <property type="molecule type" value="Genomic_DNA"/>
</dbReference>
<proteinExistence type="predicted"/>
<dbReference type="AlphaFoldDB" id="A0A6J8BA07"/>
<evidence type="ECO:0000313" key="1">
    <source>
        <dbReference type="EMBL" id="CAC5379744.1"/>
    </source>
</evidence>
<sequence>MKILVWKAANLDIKKSKKVKLNGSWSLLSDRSVGKLLASDDGNNEQFEGFTKEDITAESSLDSDASFVETTEIDMDENSHQEWVINAELVNEDSNDIHDLVPVFTSPGKRSDSSWGDACEEYILSQVSFNPSNTQSMIETFSSPKNLQFSPKKRKRLCSIEEDNIHKSAINSSLLRTPKRRRKRRKVIQNGIEKVDNEIEFNHLSPQKMRGFVSPVKNCDEEKCFHLVH</sequence>
<protein>
    <submittedName>
        <fullName evidence="1">Uncharacterized protein</fullName>
    </submittedName>
</protein>
<dbReference type="OrthoDB" id="21380at2759"/>
<evidence type="ECO:0000313" key="2">
    <source>
        <dbReference type="Proteomes" id="UP000507470"/>
    </source>
</evidence>
<organism evidence="1 2">
    <name type="scientific">Mytilus coruscus</name>
    <name type="common">Sea mussel</name>
    <dbReference type="NCBI Taxonomy" id="42192"/>
    <lineage>
        <taxon>Eukaryota</taxon>
        <taxon>Metazoa</taxon>
        <taxon>Spiralia</taxon>
        <taxon>Lophotrochozoa</taxon>
        <taxon>Mollusca</taxon>
        <taxon>Bivalvia</taxon>
        <taxon>Autobranchia</taxon>
        <taxon>Pteriomorphia</taxon>
        <taxon>Mytilida</taxon>
        <taxon>Mytiloidea</taxon>
        <taxon>Mytilidae</taxon>
        <taxon>Mytilinae</taxon>
        <taxon>Mytilus</taxon>
    </lineage>
</organism>
<dbReference type="Proteomes" id="UP000507470">
    <property type="component" value="Unassembled WGS sequence"/>
</dbReference>
<reference evidence="1 2" key="1">
    <citation type="submission" date="2020-06" db="EMBL/GenBank/DDBJ databases">
        <authorList>
            <person name="Li R."/>
            <person name="Bekaert M."/>
        </authorList>
    </citation>
    <scope>NUCLEOTIDE SEQUENCE [LARGE SCALE GENOMIC DNA]</scope>
    <source>
        <strain evidence="2">wild</strain>
    </source>
</reference>
<keyword evidence="2" id="KW-1185">Reference proteome</keyword>
<accession>A0A6J8BA07</accession>